<keyword evidence="3" id="KW-1185">Reference proteome</keyword>
<reference evidence="2 3" key="1">
    <citation type="submission" date="2018-01" db="EMBL/GenBank/DDBJ databases">
        <title>Genome characterization of the sugarcane-associated fungus Trichoderma ghanense CCMA-1212 and their application in lignocelulose bioconversion.</title>
        <authorList>
            <person name="Steindorff A.S."/>
            <person name="Mendes T.D."/>
            <person name="Vilela E.S.D."/>
            <person name="Rodrigues D.S."/>
            <person name="Formighieri E.F."/>
            <person name="Melo I.S."/>
            <person name="Favaro L.C.L."/>
        </authorList>
    </citation>
    <scope>NUCLEOTIDE SEQUENCE [LARGE SCALE GENOMIC DNA]</scope>
    <source>
        <strain evidence="2 3">CCMA-1212</strain>
    </source>
</reference>
<gene>
    <name evidence="2" type="ORF">CCMA1212_002575</name>
</gene>
<name>A0ABY2HDD3_9HYPO</name>
<protein>
    <submittedName>
        <fullName evidence="2">Uncharacterized protein</fullName>
    </submittedName>
</protein>
<accession>A0ABY2HDD3</accession>
<feature type="region of interest" description="Disordered" evidence="1">
    <location>
        <begin position="13"/>
        <end position="47"/>
    </location>
</feature>
<organism evidence="2 3">
    <name type="scientific">Trichoderma ghanense</name>
    <dbReference type="NCBI Taxonomy" id="65468"/>
    <lineage>
        <taxon>Eukaryota</taxon>
        <taxon>Fungi</taxon>
        <taxon>Dikarya</taxon>
        <taxon>Ascomycota</taxon>
        <taxon>Pezizomycotina</taxon>
        <taxon>Sordariomycetes</taxon>
        <taxon>Hypocreomycetidae</taxon>
        <taxon>Hypocreales</taxon>
        <taxon>Hypocreaceae</taxon>
        <taxon>Trichoderma</taxon>
    </lineage>
</organism>
<evidence type="ECO:0000313" key="2">
    <source>
        <dbReference type="EMBL" id="TFB04873.1"/>
    </source>
</evidence>
<dbReference type="RefSeq" id="XP_073561074.1">
    <property type="nucleotide sequence ID" value="XM_073699955.1"/>
</dbReference>
<proteinExistence type="predicted"/>
<sequence length="72" mass="7688">MLVSGMNSIARRRSHVSNATLASAASGTGIGHMGERPTTLTYHKPVDGRQSGGDGLCWASLAWYEQTQEPDN</sequence>
<comment type="caution">
    <text evidence="2">The sequence shown here is derived from an EMBL/GenBank/DDBJ whole genome shotgun (WGS) entry which is preliminary data.</text>
</comment>
<evidence type="ECO:0000256" key="1">
    <source>
        <dbReference type="SAM" id="MobiDB-lite"/>
    </source>
</evidence>
<dbReference type="EMBL" id="PPTA01000003">
    <property type="protein sequence ID" value="TFB04873.1"/>
    <property type="molecule type" value="Genomic_DNA"/>
</dbReference>
<dbReference type="Proteomes" id="UP001642720">
    <property type="component" value="Unassembled WGS sequence"/>
</dbReference>
<feature type="compositionally biased region" description="Polar residues" evidence="1">
    <location>
        <begin position="16"/>
        <end position="26"/>
    </location>
</feature>
<evidence type="ECO:0000313" key="3">
    <source>
        <dbReference type="Proteomes" id="UP001642720"/>
    </source>
</evidence>
<dbReference type="GeneID" id="300574405"/>